<protein>
    <submittedName>
        <fullName evidence="1">Uncharacterized protein</fullName>
    </submittedName>
</protein>
<accession>A0AAV4P7Y7</accession>
<gene>
    <name evidence="1" type="ORF">CEXT_264161</name>
</gene>
<name>A0AAV4P7Y7_CAEEX</name>
<dbReference type="Proteomes" id="UP001054945">
    <property type="component" value="Unassembled WGS sequence"/>
</dbReference>
<dbReference type="EMBL" id="BPLR01004201">
    <property type="protein sequence ID" value="GIX93144.1"/>
    <property type="molecule type" value="Genomic_DNA"/>
</dbReference>
<sequence length="73" mass="8712">MRFMADREGSYKWNRQSISDDFPISVPSSELRGSTKKQNQWDIDFRDMKYEICAFIECRFELTKGYIICSTKI</sequence>
<evidence type="ECO:0000313" key="2">
    <source>
        <dbReference type="Proteomes" id="UP001054945"/>
    </source>
</evidence>
<evidence type="ECO:0000313" key="1">
    <source>
        <dbReference type="EMBL" id="GIX93144.1"/>
    </source>
</evidence>
<comment type="caution">
    <text evidence="1">The sequence shown here is derived from an EMBL/GenBank/DDBJ whole genome shotgun (WGS) entry which is preliminary data.</text>
</comment>
<proteinExistence type="predicted"/>
<organism evidence="1 2">
    <name type="scientific">Caerostris extrusa</name>
    <name type="common">Bark spider</name>
    <name type="synonym">Caerostris bankana</name>
    <dbReference type="NCBI Taxonomy" id="172846"/>
    <lineage>
        <taxon>Eukaryota</taxon>
        <taxon>Metazoa</taxon>
        <taxon>Ecdysozoa</taxon>
        <taxon>Arthropoda</taxon>
        <taxon>Chelicerata</taxon>
        <taxon>Arachnida</taxon>
        <taxon>Araneae</taxon>
        <taxon>Araneomorphae</taxon>
        <taxon>Entelegynae</taxon>
        <taxon>Araneoidea</taxon>
        <taxon>Araneidae</taxon>
        <taxon>Caerostris</taxon>
    </lineage>
</organism>
<reference evidence="1 2" key="1">
    <citation type="submission" date="2021-06" db="EMBL/GenBank/DDBJ databases">
        <title>Caerostris extrusa draft genome.</title>
        <authorList>
            <person name="Kono N."/>
            <person name="Arakawa K."/>
        </authorList>
    </citation>
    <scope>NUCLEOTIDE SEQUENCE [LARGE SCALE GENOMIC DNA]</scope>
</reference>
<dbReference type="AlphaFoldDB" id="A0AAV4P7Y7"/>
<keyword evidence="2" id="KW-1185">Reference proteome</keyword>